<feature type="transmembrane region" description="Helical" evidence="10">
    <location>
        <begin position="102"/>
        <end position="121"/>
    </location>
</feature>
<feature type="transmembrane region" description="Helical" evidence="10">
    <location>
        <begin position="179"/>
        <end position="204"/>
    </location>
</feature>
<feature type="domain" description="G-protein coupled receptors family 1 profile" evidence="11">
    <location>
        <begin position="36"/>
        <end position="280"/>
    </location>
</feature>
<accession>A0A7M5XG77</accession>
<evidence type="ECO:0000256" key="2">
    <source>
        <dbReference type="ARBA" id="ARBA00022475"/>
    </source>
</evidence>
<dbReference type="RefSeq" id="XP_066935863.1">
    <property type="nucleotide sequence ID" value="XM_067079762.1"/>
</dbReference>
<dbReference type="CDD" id="cd00637">
    <property type="entry name" value="7tm_classA_rhodopsin-like"/>
    <property type="match status" value="1"/>
</dbReference>
<dbReference type="EnsemblMetazoa" id="CLYHEMT022828.1">
    <property type="protein sequence ID" value="CLYHEMP022828.1"/>
    <property type="gene ID" value="CLYHEMG022828"/>
</dbReference>
<dbReference type="PANTHER" id="PTHR24246">
    <property type="entry name" value="OLFACTORY RECEPTOR AND ADENOSINE RECEPTOR"/>
    <property type="match status" value="1"/>
</dbReference>
<name>A0A7M5XG77_9CNID</name>
<dbReference type="PRINTS" id="PR00237">
    <property type="entry name" value="GPCRRHODOPSN"/>
</dbReference>
<reference evidence="12" key="1">
    <citation type="submission" date="2021-01" db="UniProtKB">
        <authorList>
            <consortium name="EnsemblMetazoa"/>
        </authorList>
    </citation>
    <scope>IDENTIFICATION</scope>
</reference>
<dbReference type="OrthoDB" id="10042731at2759"/>
<evidence type="ECO:0000256" key="6">
    <source>
        <dbReference type="ARBA" id="ARBA00023136"/>
    </source>
</evidence>
<keyword evidence="5" id="KW-0297">G-protein coupled receptor</keyword>
<evidence type="ECO:0000313" key="13">
    <source>
        <dbReference type="Proteomes" id="UP000594262"/>
    </source>
</evidence>
<feature type="transmembrane region" description="Helical" evidence="10">
    <location>
        <begin position="56"/>
        <end position="82"/>
    </location>
</feature>
<dbReference type="AlphaFoldDB" id="A0A7M5XG77"/>
<keyword evidence="9" id="KW-0807">Transducer</keyword>
<evidence type="ECO:0000256" key="8">
    <source>
        <dbReference type="ARBA" id="ARBA00023180"/>
    </source>
</evidence>
<evidence type="ECO:0000259" key="11">
    <source>
        <dbReference type="PROSITE" id="PS50262"/>
    </source>
</evidence>
<keyword evidence="3 10" id="KW-0812">Transmembrane</keyword>
<evidence type="ECO:0000313" key="12">
    <source>
        <dbReference type="EnsemblMetazoa" id="CLYHEMP022828.1"/>
    </source>
</evidence>
<feature type="transmembrane region" description="Helical" evidence="10">
    <location>
        <begin position="264"/>
        <end position="283"/>
    </location>
</feature>
<keyword evidence="8" id="KW-0325">Glycoprotein</keyword>
<evidence type="ECO:0000256" key="5">
    <source>
        <dbReference type="ARBA" id="ARBA00023040"/>
    </source>
</evidence>
<dbReference type="InterPro" id="IPR000276">
    <property type="entry name" value="GPCR_Rhodpsn"/>
</dbReference>
<evidence type="ECO:0000256" key="4">
    <source>
        <dbReference type="ARBA" id="ARBA00022989"/>
    </source>
</evidence>
<evidence type="ECO:0000256" key="9">
    <source>
        <dbReference type="ARBA" id="ARBA00023224"/>
    </source>
</evidence>
<dbReference type="GO" id="GO:0004930">
    <property type="term" value="F:G protein-coupled receptor activity"/>
    <property type="evidence" value="ECO:0007669"/>
    <property type="project" value="UniProtKB-KW"/>
</dbReference>
<proteinExistence type="predicted"/>
<evidence type="ECO:0000256" key="7">
    <source>
        <dbReference type="ARBA" id="ARBA00023170"/>
    </source>
</evidence>
<keyword evidence="2" id="KW-1003">Cell membrane</keyword>
<keyword evidence="13" id="KW-1185">Reference proteome</keyword>
<organism evidence="12 13">
    <name type="scientific">Clytia hemisphaerica</name>
    <dbReference type="NCBI Taxonomy" id="252671"/>
    <lineage>
        <taxon>Eukaryota</taxon>
        <taxon>Metazoa</taxon>
        <taxon>Cnidaria</taxon>
        <taxon>Hydrozoa</taxon>
        <taxon>Hydroidolina</taxon>
        <taxon>Leptothecata</taxon>
        <taxon>Obeliida</taxon>
        <taxon>Clytiidae</taxon>
        <taxon>Clytia</taxon>
    </lineage>
</organism>
<feature type="transmembrane region" description="Helical" evidence="10">
    <location>
        <begin position="142"/>
        <end position="159"/>
    </location>
</feature>
<keyword evidence="6 10" id="KW-0472">Membrane</keyword>
<evidence type="ECO:0000256" key="1">
    <source>
        <dbReference type="ARBA" id="ARBA00004651"/>
    </source>
</evidence>
<protein>
    <recommendedName>
        <fullName evidence="11">G-protein coupled receptors family 1 profile domain-containing protein</fullName>
    </recommendedName>
</protein>
<keyword evidence="7" id="KW-0675">Receptor</keyword>
<dbReference type="GeneID" id="136823580"/>
<keyword evidence="4 10" id="KW-1133">Transmembrane helix</keyword>
<dbReference type="SUPFAM" id="SSF81321">
    <property type="entry name" value="Family A G protein-coupled receptor-like"/>
    <property type="match status" value="1"/>
</dbReference>
<evidence type="ECO:0000256" key="3">
    <source>
        <dbReference type="ARBA" id="ARBA00022692"/>
    </source>
</evidence>
<dbReference type="Pfam" id="PF00001">
    <property type="entry name" value="7tm_1"/>
    <property type="match status" value="1"/>
</dbReference>
<dbReference type="GO" id="GO:0005886">
    <property type="term" value="C:plasma membrane"/>
    <property type="evidence" value="ECO:0007669"/>
    <property type="project" value="UniProtKB-SubCell"/>
</dbReference>
<dbReference type="Gene3D" id="1.20.1070.10">
    <property type="entry name" value="Rhodopsin 7-helix transmembrane proteins"/>
    <property type="match status" value="1"/>
</dbReference>
<dbReference type="Proteomes" id="UP000594262">
    <property type="component" value="Unplaced"/>
</dbReference>
<dbReference type="InterPro" id="IPR017452">
    <property type="entry name" value="GPCR_Rhodpsn_7TM"/>
</dbReference>
<dbReference type="PANTHER" id="PTHR24246:SF27">
    <property type="entry name" value="ADENOSINE RECEPTOR, ISOFORM A"/>
    <property type="match status" value="1"/>
</dbReference>
<dbReference type="PROSITE" id="PS50262">
    <property type="entry name" value="G_PROTEIN_RECEP_F1_2"/>
    <property type="match status" value="1"/>
</dbReference>
<comment type="subcellular location">
    <subcellularLocation>
        <location evidence="1">Cell membrane</location>
        <topology evidence="1">Multi-pass membrane protein</topology>
    </subcellularLocation>
</comment>
<sequence length="347" mass="40440">MNNTTIIQGVNKYCLYQFILWYHIPLLILGITITSVNIFIFTYIRTSKTLTRNAGNYILMGLSLIDACTGFHALLHSIPYYYFISTNTCNNQVFKKYHNAEYLIGKICLLGSIGHLLLLAGERMVGLFRPMHLKSMICKRRVIPMVILVWLVSIILPLLELTYRYSPRKQYYQQLHVTFTIVGFWILPGILLCVQYIAMVILIYGFQQKHRIDIKSIFLRYKAFVIYLCMFLSFLILCSPHFAVRIMVAFTNKFPHISHDLLRGITILRYLPSLLNPLIYAFFKKDFQRSFSKTLKDIKQPSFRLKLLPWSKNTSPVESMKQLNSEVIYDSPSLLRTDAHGNDSYTI</sequence>
<feature type="transmembrane region" description="Helical" evidence="10">
    <location>
        <begin position="20"/>
        <end position="44"/>
    </location>
</feature>
<feature type="transmembrane region" description="Helical" evidence="10">
    <location>
        <begin position="224"/>
        <end position="244"/>
    </location>
</feature>
<evidence type="ECO:0000256" key="10">
    <source>
        <dbReference type="SAM" id="Phobius"/>
    </source>
</evidence>